<dbReference type="InterPro" id="IPR036291">
    <property type="entry name" value="NAD(P)-bd_dom_sf"/>
</dbReference>
<dbReference type="PANTHER" id="PTHR43008:SF7">
    <property type="entry name" value="SHORT CHAIN DEHYDROGENASE_REDUCTASE (AFU_ORTHOLOGUE AFUA_2G00830)"/>
    <property type="match status" value="1"/>
</dbReference>
<dbReference type="GO" id="GO:0006397">
    <property type="term" value="P:mRNA processing"/>
    <property type="evidence" value="ECO:0007669"/>
    <property type="project" value="UniProtKB-KW"/>
</dbReference>
<dbReference type="InterPro" id="IPR003107">
    <property type="entry name" value="HAT"/>
</dbReference>
<feature type="region of interest" description="Disordered" evidence="13">
    <location>
        <begin position="1612"/>
        <end position="1635"/>
    </location>
</feature>
<feature type="compositionally biased region" description="Basic and acidic residues" evidence="13">
    <location>
        <begin position="899"/>
        <end position="927"/>
    </location>
</feature>
<dbReference type="SUPFAM" id="SSF48452">
    <property type="entry name" value="TPR-like"/>
    <property type="match status" value="1"/>
</dbReference>
<keyword evidence="5" id="KW-0521">NADP</keyword>
<feature type="compositionally biased region" description="Polar residues" evidence="13">
    <location>
        <begin position="1452"/>
        <end position="1461"/>
    </location>
</feature>
<dbReference type="InterPro" id="IPR000504">
    <property type="entry name" value="RRM_dom"/>
</dbReference>
<feature type="compositionally biased region" description="Low complexity" evidence="13">
    <location>
        <begin position="1309"/>
        <end position="1321"/>
    </location>
</feature>
<gene>
    <name evidence="15" type="ORF">D9619_007334</name>
</gene>
<evidence type="ECO:0000256" key="9">
    <source>
        <dbReference type="ARBA" id="ARBA00023242"/>
    </source>
</evidence>
<dbReference type="OrthoDB" id="360390at2759"/>
<evidence type="ECO:0000313" key="15">
    <source>
        <dbReference type="EMBL" id="KAF5315056.1"/>
    </source>
</evidence>
<feature type="compositionally biased region" description="Low complexity" evidence="13">
    <location>
        <begin position="1534"/>
        <end position="1545"/>
    </location>
</feature>
<accession>A0A8H5EWM2</accession>
<dbReference type="GO" id="GO:0050664">
    <property type="term" value="F:oxidoreductase activity, acting on NAD(P)H, oxygen as acceptor"/>
    <property type="evidence" value="ECO:0007669"/>
    <property type="project" value="TreeGrafter"/>
</dbReference>
<feature type="compositionally biased region" description="Low complexity" evidence="13">
    <location>
        <begin position="1266"/>
        <end position="1278"/>
    </location>
</feature>
<dbReference type="InterPro" id="IPR002347">
    <property type="entry name" value="SDR_fam"/>
</dbReference>
<dbReference type="InterPro" id="IPR020904">
    <property type="entry name" value="Sc_DH/Rdtase_CS"/>
</dbReference>
<evidence type="ECO:0000256" key="2">
    <source>
        <dbReference type="ARBA" id="ARBA00006484"/>
    </source>
</evidence>
<evidence type="ECO:0000256" key="6">
    <source>
        <dbReference type="ARBA" id="ARBA00022884"/>
    </source>
</evidence>
<dbReference type="GO" id="GO:0003723">
    <property type="term" value="F:RNA binding"/>
    <property type="evidence" value="ECO:0007669"/>
    <property type="project" value="UniProtKB-UniRule"/>
</dbReference>
<dbReference type="CDD" id="cd00590">
    <property type="entry name" value="RRM_SF"/>
    <property type="match status" value="1"/>
</dbReference>
<sequence>MLPRSGNSSRNGSPMRSGFSGSASYRVDNASIADGLHPVIHAGRVAVITGAASGIGRAAALEFAKLSLKIAIADVEADKLAAVGKEVAKIVGDANVLVVPTDVANLEQVVKLRDRVYEAWGEVAVLMNNAGIGAKGTSWAGIDNWRKVFDVNMFGIVNVQQTFVPSMIHQENPAAIINTGSKQGITNPPGNAAYNASKAAVKSLTEGLAHELREQANCNVTAHLFIPGWTFTGITGAGPGVEKPTGAWSAEETVLYMIDKVREGEFYILVPDNETRRQVDQLRIMWAAADIAEGRPALSRWHKDYKALYEEYIRDGLAALDLEVAENPYDANVHAQHIRIAQSLDGMESEVTSAREMMTQFLAAGDDVWLPLLAAKENTVDLETAEGVEELLTLYARAESDYLSIPILQRHLNFLVEKHALYTTGEQLKAEALGDIFSTSWSREAIEDVVSKGAGHLMESAKLWDVQRDWEQEALEAASPEEKPALVESIQNQYLARLAQPHPSIEETFQAYSTFTTNYLPAQDYESLLVAASKIKGQSIRNLSRREAMENAIIKGGNPLNDYVKYIGYERRAKYPDVFVTRGVYERAIADAAKRRFAGEPGAEEALHVFWAGYCDALRILDAGIDVELAVLRRAVRSVPASGEVWARYIRFLERVDEAPEDLETVPDIFDRAIATKVVQKDIDQLAPLILARGGYEKRNLEIGKGGDDTLPTLIGVVETGIALAYQASKTIDPKLRLEKFVTTIYESTGLVESVFEIWKAASKHSKSSYQVWLNYTDALIKHQRYADARKVFTDIHTKNLDWPEVVWEAWTAFEHLHGSVDDIEFCLDKIEGAQYQTNMRRAKEAAAAYVDMQMAVQEQVPAIPTEAPVAHGAPATTTDADVGMQVDEPSQQRASSKRKAEEEPESDTHKKAKVEQKPPPLKRDRENSTVFVADLPADTTETDLKELFKDCGSVREVKTIQLPTALVATVEFFDRDSVPAALTKDKKRLHDEEISVHLAWRSTLYITNFPESADDASMRDLFGKYGTIFDVRWPSKKFKTTRRFCYIQYTSPHAAEKALELHGRELEPNLPLNVYVSNPERRKERTDQDANEREVYVAGLSRFTNKGDLEKLFATYGSVKDVRIALEDNGHAKGFAFIEFEDPQDAQKALAANNHELKKRRIAVTLADPRVKARHKSDTGLSRVAEARNRSVRIKNLPPATQEGLLQQALEKVAPVKRVEVFIDKLEAVVELENPADAGRLLLRTEPITFGGNTLELSEDVPSARSAGFSSQSDSASVFKPRRVGGPKPKAGLGFKKGPVVVNRAEGSTAPAASAQSTTAKPGGGKGQDDFRKMLEKAQFSRRDAVFYNSMPVKSQDAFLIICNITSTPVKPPAPPAIPRQPVPKSLLDTFGSLLDDPRYSDVLFVIPKRGKSLNQGDKIWAAKRVLERAEYFHTMLNSTFSEGVNELDHPNQTPRSMNQRLRKSPPQLNLLLDEFEDSDDESEETDQESPAMNDFLMKSGPVDTSLILSDSTHSTAEWDQVEPETPSEDGYTPTPVTPTSSAPQRSSTPVYTSENPRTTVVVKDAAYITYRAMLYYVTISGKLHGLSFLIVFAPLSSSFLGASDGRSGAAISAPDSLPSTPSEGSQISGGKQPVNAQDACLSRAEWIRAWMNENPGRPAPCSAKSIYRIADRLDLSELKEKAEKFITKSLTVENIAYEVFSPFAAAFESIRKVEIEFFLSHWHEIRTSNTMKNVWVQIRNGRHPGFEDVWPLIVQNLDFRPSDPEPTPTKSKFMEGWP</sequence>
<feature type="region of interest" description="Disordered" evidence="13">
    <location>
        <begin position="1266"/>
        <end position="1331"/>
    </location>
</feature>
<comment type="similarity">
    <text evidence="2">Belongs to the short-chain dehydrogenases/reductases (SDR) family.</text>
</comment>
<evidence type="ECO:0000256" key="3">
    <source>
        <dbReference type="ARBA" id="ARBA00022664"/>
    </source>
</evidence>
<feature type="compositionally biased region" description="Polar residues" evidence="13">
    <location>
        <begin position="1546"/>
        <end position="1556"/>
    </location>
</feature>
<dbReference type="GO" id="GO:0005688">
    <property type="term" value="C:U6 snRNP"/>
    <property type="evidence" value="ECO:0007669"/>
    <property type="project" value="UniProtKB-ARBA"/>
</dbReference>
<keyword evidence="4" id="KW-0677">Repeat</keyword>
<dbReference type="CDD" id="cd05233">
    <property type="entry name" value="SDR_c"/>
    <property type="match status" value="1"/>
</dbReference>
<evidence type="ECO:0000256" key="11">
    <source>
        <dbReference type="ARBA" id="ARBA00093627"/>
    </source>
</evidence>
<dbReference type="FunFam" id="3.30.70.330:FF:000365">
    <property type="entry name" value="U4/U6 snRNA-associated-splicing factor PRP24"/>
    <property type="match status" value="1"/>
</dbReference>
<evidence type="ECO:0000256" key="7">
    <source>
        <dbReference type="ARBA" id="ARBA00023002"/>
    </source>
</evidence>
<keyword evidence="8" id="KW-0508">mRNA splicing</keyword>
<dbReference type="PRINTS" id="PR00080">
    <property type="entry name" value="SDRFAMILY"/>
</dbReference>
<feature type="domain" description="RRM" evidence="14">
    <location>
        <begin position="929"/>
        <end position="1002"/>
    </location>
</feature>
<evidence type="ECO:0000256" key="1">
    <source>
        <dbReference type="ARBA" id="ARBA00004123"/>
    </source>
</evidence>
<dbReference type="PROSITE" id="PS50102">
    <property type="entry name" value="RRM"/>
    <property type="match status" value="4"/>
</dbReference>
<dbReference type="InterPro" id="IPR034397">
    <property type="entry name" value="Prp24_RRM1"/>
</dbReference>
<dbReference type="EMBL" id="JAACJJ010000043">
    <property type="protein sequence ID" value="KAF5315056.1"/>
    <property type="molecule type" value="Genomic_DNA"/>
</dbReference>
<dbReference type="PANTHER" id="PTHR43008">
    <property type="entry name" value="BENZIL REDUCTASE"/>
    <property type="match status" value="1"/>
</dbReference>
<dbReference type="InterPro" id="IPR034398">
    <property type="entry name" value="Prp24_RRM2"/>
</dbReference>
<evidence type="ECO:0000259" key="14">
    <source>
        <dbReference type="PROSITE" id="PS50102"/>
    </source>
</evidence>
<dbReference type="PRINTS" id="PR00081">
    <property type="entry name" value="GDHRDH"/>
</dbReference>
<feature type="region of interest" description="Disordered" evidence="13">
    <location>
        <begin position="1445"/>
        <end position="1498"/>
    </location>
</feature>
<feature type="region of interest" description="Disordered" evidence="13">
    <location>
        <begin position="1"/>
        <end position="20"/>
    </location>
</feature>
<feature type="domain" description="RRM" evidence="14">
    <location>
        <begin position="1003"/>
        <end position="1080"/>
    </location>
</feature>
<evidence type="ECO:0000256" key="13">
    <source>
        <dbReference type="SAM" id="MobiDB-lite"/>
    </source>
</evidence>
<evidence type="ECO:0000256" key="10">
    <source>
        <dbReference type="ARBA" id="ARBA00093374"/>
    </source>
</evidence>
<evidence type="ECO:0000256" key="8">
    <source>
        <dbReference type="ARBA" id="ARBA00023187"/>
    </source>
</evidence>
<dbReference type="Proteomes" id="UP000567179">
    <property type="component" value="Unassembled WGS sequence"/>
</dbReference>
<dbReference type="Gene3D" id="1.25.40.10">
    <property type="entry name" value="Tetratricopeptide repeat domain"/>
    <property type="match status" value="2"/>
</dbReference>
<dbReference type="InterPro" id="IPR011333">
    <property type="entry name" value="SKP1/BTB/POZ_sf"/>
</dbReference>
<dbReference type="SMART" id="SM00360">
    <property type="entry name" value="RRM"/>
    <property type="match status" value="4"/>
</dbReference>
<dbReference type="InterPro" id="IPR035979">
    <property type="entry name" value="RBD_domain_sf"/>
</dbReference>
<comment type="subcellular location">
    <subcellularLocation>
        <location evidence="1">Nucleus</location>
    </subcellularLocation>
</comment>
<comment type="caution">
    <text evidence="15">The sequence shown here is derived from an EMBL/GenBank/DDBJ whole genome shotgun (WGS) entry which is preliminary data.</text>
</comment>
<dbReference type="Gene3D" id="3.30.70.330">
    <property type="match status" value="4"/>
</dbReference>
<dbReference type="InterPro" id="IPR012677">
    <property type="entry name" value="Nucleotide-bd_a/b_plait_sf"/>
</dbReference>
<dbReference type="SMART" id="SM00386">
    <property type="entry name" value="HAT"/>
    <property type="match status" value="3"/>
</dbReference>
<dbReference type="Gene3D" id="3.30.710.10">
    <property type="entry name" value="Potassium Channel Kv1.1, Chain A"/>
    <property type="match status" value="1"/>
</dbReference>
<keyword evidence="7" id="KW-0560">Oxidoreductase</keyword>
<dbReference type="CDD" id="cd12296">
    <property type="entry name" value="RRM1_Prp24"/>
    <property type="match status" value="1"/>
</dbReference>
<dbReference type="GO" id="GO:0008380">
    <property type="term" value="P:RNA splicing"/>
    <property type="evidence" value="ECO:0007669"/>
    <property type="project" value="UniProtKB-KW"/>
</dbReference>
<dbReference type="InterPro" id="IPR011990">
    <property type="entry name" value="TPR-like_helical_dom_sf"/>
</dbReference>
<protein>
    <recommendedName>
        <fullName evidence="11">U4/U6 snRNA-associated-splicing factor PRP24</fullName>
    </recommendedName>
</protein>
<dbReference type="PROSITE" id="PS00061">
    <property type="entry name" value="ADH_SHORT"/>
    <property type="match status" value="1"/>
</dbReference>
<organism evidence="15 16">
    <name type="scientific">Psilocybe cf. subviscida</name>
    <dbReference type="NCBI Taxonomy" id="2480587"/>
    <lineage>
        <taxon>Eukaryota</taxon>
        <taxon>Fungi</taxon>
        <taxon>Dikarya</taxon>
        <taxon>Basidiomycota</taxon>
        <taxon>Agaricomycotina</taxon>
        <taxon>Agaricomycetes</taxon>
        <taxon>Agaricomycetidae</taxon>
        <taxon>Agaricales</taxon>
        <taxon>Agaricineae</taxon>
        <taxon>Strophariaceae</taxon>
        <taxon>Psilocybe</taxon>
    </lineage>
</organism>
<dbReference type="SUPFAM" id="SSF54928">
    <property type="entry name" value="RNA-binding domain, RBD"/>
    <property type="match status" value="3"/>
</dbReference>
<proteinExistence type="inferred from homology"/>
<comment type="function">
    <text evidence="10">Functions as a recycling factor of the spliceosome, a machinery that forms on each precursor-messenger RNA (pre-mRNA) and catalyzes the removal of introns. Chaperones the re-annealing of U4 and U6 snRNAs (small nuclear RNAs) released from previous rounds of splicing, an initial step in reforming the U4/U6-U5 tri-snRNP (small nuclear ribonucleoprotein) that can reassemble into another spliceosome complex; this step involves binding U6 and facilitating the unwinding of the U6 internal stem loop, followed by base-pairing of U6 to U4.</text>
</comment>
<keyword evidence="9" id="KW-0539">Nucleus</keyword>
<keyword evidence="6 12" id="KW-0694">RNA-binding</keyword>
<dbReference type="GO" id="GO:0016616">
    <property type="term" value="F:oxidoreductase activity, acting on the CH-OH group of donors, NAD or NADP as acceptor"/>
    <property type="evidence" value="ECO:0007669"/>
    <property type="project" value="UniProtKB-ARBA"/>
</dbReference>
<feature type="compositionally biased region" description="Polar residues" evidence="13">
    <location>
        <begin position="1619"/>
        <end position="1631"/>
    </location>
</feature>
<reference evidence="15 16" key="1">
    <citation type="journal article" date="2020" name="ISME J.">
        <title>Uncovering the hidden diversity of litter-decomposition mechanisms in mushroom-forming fungi.</title>
        <authorList>
            <person name="Floudas D."/>
            <person name="Bentzer J."/>
            <person name="Ahren D."/>
            <person name="Johansson T."/>
            <person name="Persson P."/>
            <person name="Tunlid A."/>
        </authorList>
    </citation>
    <scope>NUCLEOTIDE SEQUENCE [LARGE SCALE GENOMIC DNA]</scope>
    <source>
        <strain evidence="15 16">CBS 101986</strain>
    </source>
</reference>
<keyword evidence="3" id="KW-0507">mRNA processing</keyword>
<dbReference type="Pfam" id="PF00106">
    <property type="entry name" value="adh_short"/>
    <property type="match status" value="1"/>
</dbReference>
<evidence type="ECO:0000313" key="16">
    <source>
        <dbReference type="Proteomes" id="UP000567179"/>
    </source>
</evidence>
<dbReference type="Gene3D" id="3.40.50.720">
    <property type="entry name" value="NAD(P)-binding Rossmann-like Domain"/>
    <property type="match status" value="1"/>
</dbReference>
<feature type="region of interest" description="Disordered" evidence="13">
    <location>
        <begin position="1514"/>
        <end position="1556"/>
    </location>
</feature>
<feature type="domain" description="RRM" evidence="14">
    <location>
        <begin position="1094"/>
        <end position="1170"/>
    </location>
</feature>
<evidence type="ECO:0000256" key="12">
    <source>
        <dbReference type="PROSITE-ProRule" id="PRU00176"/>
    </source>
</evidence>
<feature type="region of interest" description="Disordered" evidence="13">
    <location>
        <begin position="870"/>
        <end position="927"/>
    </location>
</feature>
<dbReference type="CDD" id="cd12297">
    <property type="entry name" value="RRM2_Prp24"/>
    <property type="match status" value="1"/>
</dbReference>
<evidence type="ECO:0000256" key="4">
    <source>
        <dbReference type="ARBA" id="ARBA00022737"/>
    </source>
</evidence>
<feature type="compositionally biased region" description="Acidic residues" evidence="13">
    <location>
        <begin position="1475"/>
        <end position="1489"/>
    </location>
</feature>
<keyword evidence="16" id="KW-1185">Reference proteome</keyword>
<dbReference type="SUPFAM" id="SSF51735">
    <property type="entry name" value="NAD(P)-binding Rossmann-fold domains"/>
    <property type="match status" value="1"/>
</dbReference>
<dbReference type="Pfam" id="PF00076">
    <property type="entry name" value="RRM_1"/>
    <property type="match status" value="4"/>
</dbReference>
<feature type="domain" description="RRM" evidence="14">
    <location>
        <begin position="1191"/>
        <end position="1263"/>
    </location>
</feature>
<name>A0A8H5EWM2_9AGAR</name>
<evidence type="ECO:0000256" key="5">
    <source>
        <dbReference type="ARBA" id="ARBA00022857"/>
    </source>
</evidence>